<protein>
    <recommendedName>
        <fullName evidence="4">AIG1-type G domain-containing protein</fullName>
    </recommendedName>
</protein>
<dbReference type="Proteomes" id="UP000579812">
    <property type="component" value="Unassembled WGS sequence"/>
</dbReference>
<dbReference type="EMBL" id="JAAMOB010000011">
    <property type="protein sequence ID" value="KAF4107781.1"/>
    <property type="molecule type" value="Genomic_DNA"/>
</dbReference>
<reference evidence="5 6" key="1">
    <citation type="submission" date="2020-04" db="EMBL/GenBank/DDBJ databases">
        <title>Chromosome-level genome assembly of a cyprinid fish Onychostoma macrolepis by integration of Nanopore Sequencing, Bionano and Hi-C technology.</title>
        <authorList>
            <person name="Wang D."/>
        </authorList>
    </citation>
    <scope>NUCLEOTIDE SEQUENCE [LARGE SCALE GENOMIC DNA]</scope>
    <source>
        <strain evidence="5">SWU-2019</strain>
        <tissue evidence="5">Muscle</tissue>
    </source>
</reference>
<dbReference type="Pfam" id="PF04548">
    <property type="entry name" value="AIG1"/>
    <property type="match status" value="1"/>
</dbReference>
<feature type="domain" description="AIG1-type G" evidence="4">
    <location>
        <begin position="6"/>
        <end position="74"/>
    </location>
</feature>
<comment type="caution">
    <text evidence="5">The sequence shown here is derived from an EMBL/GenBank/DDBJ whole genome shotgun (WGS) entry which is preliminary data.</text>
</comment>
<evidence type="ECO:0000256" key="1">
    <source>
        <dbReference type="ARBA" id="ARBA00008535"/>
    </source>
</evidence>
<evidence type="ECO:0000313" key="6">
    <source>
        <dbReference type="Proteomes" id="UP000579812"/>
    </source>
</evidence>
<dbReference type="PANTHER" id="PTHR10903">
    <property type="entry name" value="GTPASE, IMAP FAMILY MEMBER-RELATED"/>
    <property type="match status" value="1"/>
</dbReference>
<evidence type="ECO:0000256" key="3">
    <source>
        <dbReference type="ARBA" id="ARBA00023134"/>
    </source>
</evidence>
<evidence type="ECO:0000256" key="2">
    <source>
        <dbReference type="ARBA" id="ARBA00022741"/>
    </source>
</evidence>
<keyword evidence="2" id="KW-0547">Nucleotide-binding</keyword>
<keyword evidence="6" id="KW-1185">Reference proteome</keyword>
<dbReference type="InterPro" id="IPR045058">
    <property type="entry name" value="GIMA/IAN/Toc"/>
</dbReference>
<evidence type="ECO:0000313" key="5">
    <source>
        <dbReference type="EMBL" id="KAF4107781.1"/>
    </source>
</evidence>
<keyword evidence="3" id="KW-0342">GTP-binding</keyword>
<sequence length="187" mass="21628">MFKDISIEQHIESEGEALQWLIEKCRNRYHVFDNTDKKNRSQVSELLQKIDEMVAENSLFCLNTQCAAEANDTKQDEEINLNHLPKLMYHDFKNSYHAITRKLKKLAVCFNGCIEAKSDASMDGIVNMKAETLMEKTRREGQRMEAIIRDGILNIQNSEAYCGNNMSQSANEKVLRWLETYSEVTDP</sequence>
<proteinExistence type="inferred from homology"/>
<dbReference type="GO" id="GO:0005525">
    <property type="term" value="F:GTP binding"/>
    <property type="evidence" value="ECO:0007669"/>
    <property type="project" value="UniProtKB-KW"/>
</dbReference>
<dbReference type="InterPro" id="IPR006703">
    <property type="entry name" value="G_AIG1"/>
</dbReference>
<gene>
    <name evidence="5" type="ORF">G5714_012145</name>
</gene>
<name>A0A7J6CKQ7_9TELE</name>
<organism evidence="5 6">
    <name type="scientific">Onychostoma macrolepis</name>
    <dbReference type="NCBI Taxonomy" id="369639"/>
    <lineage>
        <taxon>Eukaryota</taxon>
        <taxon>Metazoa</taxon>
        <taxon>Chordata</taxon>
        <taxon>Craniata</taxon>
        <taxon>Vertebrata</taxon>
        <taxon>Euteleostomi</taxon>
        <taxon>Actinopterygii</taxon>
        <taxon>Neopterygii</taxon>
        <taxon>Teleostei</taxon>
        <taxon>Ostariophysi</taxon>
        <taxon>Cypriniformes</taxon>
        <taxon>Cyprinidae</taxon>
        <taxon>Acrossocheilinae</taxon>
        <taxon>Onychostoma</taxon>
    </lineage>
</organism>
<dbReference type="InterPro" id="IPR027417">
    <property type="entry name" value="P-loop_NTPase"/>
</dbReference>
<accession>A0A7J6CKQ7</accession>
<comment type="similarity">
    <text evidence="1">Belongs to the TRAFAC class TrmE-Era-EngA-EngB-Septin-like GTPase superfamily. AIG1/Toc34/Toc159-like paraseptin GTPase family. IAN subfamily.</text>
</comment>
<dbReference type="PANTHER" id="PTHR10903:SF107">
    <property type="entry name" value="GTPASE IMAP FAMILY MEMBER 4-LIKE-RELATED"/>
    <property type="match status" value="1"/>
</dbReference>
<dbReference type="Gene3D" id="3.40.50.300">
    <property type="entry name" value="P-loop containing nucleotide triphosphate hydrolases"/>
    <property type="match status" value="1"/>
</dbReference>
<dbReference type="AlphaFoldDB" id="A0A7J6CKQ7"/>
<evidence type="ECO:0000259" key="4">
    <source>
        <dbReference type="Pfam" id="PF04548"/>
    </source>
</evidence>